<dbReference type="InterPro" id="IPR003527">
    <property type="entry name" value="MAP_kinase_CS"/>
</dbReference>
<keyword evidence="5" id="KW-0067">ATP-binding</keyword>
<dbReference type="InterPro" id="IPR050117">
    <property type="entry name" value="MAPK"/>
</dbReference>
<sequence>MVDRADADVDSSGTNIQLVGPCTAADSKGKNSWIVCGNKFEIDEQYEIIEAMGQGAYGIVVAAKDLSAEDQEDNLVAIKKIERAFEHKLFMQRTLRELKILRLLQHENIIGINTILKPPSKDNFEDIYLVNDLMETDLEGIIWSEQPLTDDHTQFFLYQILRGLKYIHSAGILHRDLKPRNLLVNSNCDLKICDFGLARAEIPLLQSHSIVLTDYITTRWYRAPEVLLSWKKYSTAIDMWSVGCIFAEMLTREKLFPGQEQEEQLQMIIELLGYPDDDDLEILSDFKDKDQLKNIGKGAQTRFGKRFESCPREAIDLLKKMLTFDPKRRITVEEALGHPYLAALHCPDDEPTTTPVSAYDFEFEIYDLTGQDYKELLYEEVMLYQSEEKIQEYLDNKKKYPNGILAFQKPWLLTSQASENK</sequence>
<dbReference type="GO" id="GO:0004707">
    <property type="term" value="F:MAP kinase activity"/>
    <property type="evidence" value="ECO:0007669"/>
    <property type="project" value="InterPro"/>
</dbReference>
<dbReference type="FunFam" id="1.10.510.10:FF:000098">
    <property type="entry name" value="Mitogen-activated protein kinase 1"/>
    <property type="match status" value="1"/>
</dbReference>
<dbReference type="OrthoDB" id="192887at2759"/>
<dbReference type="CDD" id="cd07834">
    <property type="entry name" value="STKc_MAPK"/>
    <property type="match status" value="1"/>
</dbReference>
<dbReference type="PROSITE" id="PS01351">
    <property type="entry name" value="MAPK"/>
    <property type="match status" value="1"/>
</dbReference>
<dbReference type="FunFam" id="3.30.200.20:FF:000046">
    <property type="entry name" value="Mitogen-activated protein kinase"/>
    <property type="match status" value="1"/>
</dbReference>
<dbReference type="InterPro" id="IPR008271">
    <property type="entry name" value="Ser/Thr_kinase_AS"/>
</dbReference>
<evidence type="ECO:0000313" key="8">
    <source>
        <dbReference type="Proteomes" id="UP000785679"/>
    </source>
</evidence>
<name>A0A8J8NP15_HALGN</name>
<dbReference type="GO" id="GO:0005524">
    <property type="term" value="F:ATP binding"/>
    <property type="evidence" value="ECO:0007669"/>
    <property type="project" value="UniProtKB-KW"/>
</dbReference>
<dbReference type="EMBL" id="RRYP01009208">
    <property type="protein sequence ID" value="TNV79222.1"/>
    <property type="molecule type" value="Genomic_DNA"/>
</dbReference>
<feature type="domain" description="Protein kinase" evidence="6">
    <location>
        <begin position="46"/>
        <end position="341"/>
    </location>
</feature>
<dbReference type="PANTHER" id="PTHR24055">
    <property type="entry name" value="MITOGEN-ACTIVATED PROTEIN KINASE"/>
    <property type="match status" value="1"/>
</dbReference>
<keyword evidence="8" id="KW-1185">Reference proteome</keyword>
<dbReference type="Pfam" id="PF00069">
    <property type="entry name" value="Pkinase"/>
    <property type="match status" value="1"/>
</dbReference>
<keyword evidence="3" id="KW-0547">Nucleotide-binding</keyword>
<evidence type="ECO:0000256" key="1">
    <source>
        <dbReference type="ARBA" id="ARBA00022527"/>
    </source>
</evidence>
<accession>A0A8J8NP15</accession>
<evidence type="ECO:0000256" key="4">
    <source>
        <dbReference type="ARBA" id="ARBA00022777"/>
    </source>
</evidence>
<keyword evidence="1" id="KW-0723">Serine/threonine-protein kinase</keyword>
<dbReference type="AlphaFoldDB" id="A0A8J8NP15"/>
<protein>
    <recommendedName>
        <fullName evidence="6">Protein kinase domain-containing protein</fullName>
    </recommendedName>
</protein>
<evidence type="ECO:0000256" key="5">
    <source>
        <dbReference type="ARBA" id="ARBA00022840"/>
    </source>
</evidence>
<dbReference type="InterPro" id="IPR011009">
    <property type="entry name" value="Kinase-like_dom_sf"/>
</dbReference>
<evidence type="ECO:0000313" key="7">
    <source>
        <dbReference type="EMBL" id="TNV79222.1"/>
    </source>
</evidence>
<dbReference type="Proteomes" id="UP000785679">
    <property type="component" value="Unassembled WGS sequence"/>
</dbReference>
<dbReference type="SUPFAM" id="SSF56112">
    <property type="entry name" value="Protein kinase-like (PK-like)"/>
    <property type="match status" value="1"/>
</dbReference>
<dbReference type="SMART" id="SM00220">
    <property type="entry name" value="S_TKc"/>
    <property type="match status" value="1"/>
</dbReference>
<dbReference type="PROSITE" id="PS00108">
    <property type="entry name" value="PROTEIN_KINASE_ST"/>
    <property type="match status" value="1"/>
</dbReference>
<dbReference type="Gene3D" id="1.10.510.10">
    <property type="entry name" value="Transferase(Phosphotransferase) domain 1"/>
    <property type="match status" value="1"/>
</dbReference>
<keyword evidence="2" id="KW-0808">Transferase</keyword>
<proteinExistence type="predicted"/>
<dbReference type="PROSITE" id="PS50011">
    <property type="entry name" value="PROTEIN_KINASE_DOM"/>
    <property type="match status" value="1"/>
</dbReference>
<dbReference type="InterPro" id="IPR000719">
    <property type="entry name" value="Prot_kinase_dom"/>
</dbReference>
<evidence type="ECO:0000256" key="3">
    <source>
        <dbReference type="ARBA" id="ARBA00022741"/>
    </source>
</evidence>
<keyword evidence="4" id="KW-0418">Kinase</keyword>
<evidence type="ECO:0000256" key="2">
    <source>
        <dbReference type="ARBA" id="ARBA00022679"/>
    </source>
</evidence>
<evidence type="ECO:0000259" key="6">
    <source>
        <dbReference type="PROSITE" id="PS50011"/>
    </source>
</evidence>
<gene>
    <name evidence="7" type="ORF">FGO68_gene2265</name>
</gene>
<organism evidence="7 8">
    <name type="scientific">Halteria grandinella</name>
    <dbReference type="NCBI Taxonomy" id="5974"/>
    <lineage>
        <taxon>Eukaryota</taxon>
        <taxon>Sar</taxon>
        <taxon>Alveolata</taxon>
        <taxon>Ciliophora</taxon>
        <taxon>Intramacronucleata</taxon>
        <taxon>Spirotrichea</taxon>
        <taxon>Stichotrichia</taxon>
        <taxon>Sporadotrichida</taxon>
        <taxon>Halteriidae</taxon>
        <taxon>Halteria</taxon>
    </lineage>
</organism>
<dbReference type="Gene3D" id="3.30.200.20">
    <property type="entry name" value="Phosphorylase Kinase, domain 1"/>
    <property type="match status" value="1"/>
</dbReference>
<reference evidence="7" key="1">
    <citation type="submission" date="2019-06" db="EMBL/GenBank/DDBJ databases">
        <authorList>
            <person name="Zheng W."/>
        </authorList>
    </citation>
    <scope>NUCLEOTIDE SEQUENCE</scope>
    <source>
        <strain evidence="7">QDHG01</strain>
    </source>
</reference>
<comment type="caution">
    <text evidence="7">The sequence shown here is derived from an EMBL/GenBank/DDBJ whole genome shotgun (WGS) entry which is preliminary data.</text>
</comment>